<name>A0A1V6Q4Z5_9EURO</name>
<comment type="caution">
    <text evidence="1">The sequence shown here is derived from an EMBL/GenBank/DDBJ whole genome shotgun (WGS) entry which is preliminary data.</text>
</comment>
<evidence type="ECO:0000313" key="2">
    <source>
        <dbReference type="Proteomes" id="UP000191672"/>
    </source>
</evidence>
<sequence length="107" mass="12953">MSKLIRRWSLPRCYELSPYCKQVLYKLRRTISENYATMSSSRRTTNTISATDRTVHEFKRRIMFQVFCDPGMRAIEDRFMAKITDFIALLWDKAKMGPKHLRRHERY</sequence>
<protein>
    <submittedName>
        <fullName evidence="1">Uncharacterized protein</fullName>
    </submittedName>
</protein>
<gene>
    <name evidence="1" type="ORF">PENANT_c014G03739</name>
</gene>
<evidence type="ECO:0000313" key="1">
    <source>
        <dbReference type="EMBL" id="OQD83952.1"/>
    </source>
</evidence>
<dbReference type="STRING" id="416450.A0A1V6Q4Z5"/>
<dbReference type="Proteomes" id="UP000191672">
    <property type="component" value="Unassembled WGS sequence"/>
</dbReference>
<dbReference type="EMBL" id="MDYN01000014">
    <property type="protein sequence ID" value="OQD83952.1"/>
    <property type="molecule type" value="Genomic_DNA"/>
</dbReference>
<keyword evidence="2" id="KW-1185">Reference proteome</keyword>
<dbReference type="AlphaFoldDB" id="A0A1V6Q4Z5"/>
<proteinExistence type="predicted"/>
<reference evidence="2" key="1">
    <citation type="journal article" date="2017" name="Nat. Microbiol.">
        <title>Global analysis of biosynthetic gene clusters reveals vast potential of secondary metabolite production in Penicillium species.</title>
        <authorList>
            <person name="Nielsen J.C."/>
            <person name="Grijseels S."/>
            <person name="Prigent S."/>
            <person name="Ji B."/>
            <person name="Dainat J."/>
            <person name="Nielsen K.F."/>
            <person name="Frisvad J.C."/>
            <person name="Workman M."/>
            <person name="Nielsen J."/>
        </authorList>
    </citation>
    <scope>NUCLEOTIDE SEQUENCE [LARGE SCALE GENOMIC DNA]</scope>
    <source>
        <strain evidence="2">IBT 31811</strain>
    </source>
</reference>
<organism evidence="1 2">
    <name type="scientific">Penicillium antarcticum</name>
    <dbReference type="NCBI Taxonomy" id="416450"/>
    <lineage>
        <taxon>Eukaryota</taxon>
        <taxon>Fungi</taxon>
        <taxon>Dikarya</taxon>
        <taxon>Ascomycota</taxon>
        <taxon>Pezizomycotina</taxon>
        <taxon>Eurotiomycetes</taxon>
        <taxon>Eurotiomycetidae</taxon>
        <taxon>Eurotiales</taxon>
        <taxon>Aspergillaceae</taxon>
        <taxon>Penicillium</taxon>
    </lineage>
</organism>
<accession>A0A1V6Q4Z5</accession>